<dbReference type="HAMAP" id="MF_00110">
    <property type="entry name" value="DHQ_synthase"/>
    <property type="match status" value="1"/>
</dbReference>
<dbReference type="GO" id="GO:0008652">
    <property type="term" value="P:amino acid biosynthetic process"/>
    <property type="evidence" value="ECO:0007669"/>
    <property type="project" value="UniProtKB-KW"/>
</dbReference>
<feature type="transmembrane region" description="Helical" evidence="20">
    <location>
        <begin position="91"/>
        <end position="112"/>
    </location>
</feature>
<dbReference type="UniPathway" id="UPA00053">
    <property type="reaction ID" value="UER00085"/>
</dbReference>
<comment type="pathway">
    <text evidence="6 19">Metabolic intermediate biosynthesis; chorismate biosynthesis; chorismate from D-erythrose 4-phosphate and phosphoenolpyruvate: step 2/7.</text>
</comment>
<dbReference type="RefSeq" id="WP_149123031.1">
    <property type="nucleotide sequence ID" value="NZ_VTFL01000005.1"/>
</dbReference>
<dbReference type="GO" id="GO:0046872">
    <property type="term" value="F:metal ion binding"/>
    <property type="evidence" value="ECO:0007669"/>
    <property type="project" value="UniProtKB-KW"/>
</dbReference>
<dbReference type="GO" id="GO:0000166">
    <property type="term" value="F:nucleotide binding"/>
    <property type="evidence" value="ECO:0007669"/>
    <property type="project" value="UniProtKB-KW"/>
</dbReference>
<keyword evidence="17 19" id="KW-0456">Lyase</keyword>
<evidence type="ECO:0000259" key="21">
    <source>
        <dbReference type="Pfam" id="PF01761"/>
    </source>
</evidence>
<accession>A0A7V4DYK2</accession>
<keyword evidence="10 19" id="KW-0963">Cytoplasm</keyword>
<dbReference type="FunFam" id="3.40.50.1970:FF:000007">
    <property type="entry name" value="Pentafunctional AROM polypeptide"/>
    <property type="match status" value="1"/>
</dbReference>
<evidence type="ECO:0000256" key="19">
    <source>
        <dbReference type="HAMAP-Rule" id="MF_00110"/>
    </source>
</evidence>
<dbReference type="GO" id="GO:0003856">
    <property type="term" value="F:3-dehydroquinate synthase activity"/>
    <property type="evidence" value="ECO:0007669"/>
    <property type="project" value="UniProtKB-UniRule"/>
</dbReference>
<keyword evidence="12 19" id="KW-0479">Metal-binding</keyword>
<reference evidence="23" key="1">
    <citation type="journal article" date="2020" name="mSystems">
        <title>Genome- and Community-Level Interaction Insights into Carbon Utilization and Element Cycling Functions of Hydrothermarchaeota in Hydrothermal Sediment.</title>
        <authorList>
            <person name="Zhou Z."/>
            <person name="Liu Y."/>
            <person name="Xu W."/>
            <person name="Pan J."/>
            <person name="Luo Z.H."/>
            <person name="Li M."/>
        </authorList>
    </citation>
    <scope>NUCLEOTIDE SEQUENCE [LARGE SCALE GENOMIC DNA]</scope>
    <source>
        <strain evidence="23">SpSt-70</strain>
    </source>
</reference>
<comment type="subcellular location">
    <subcellularLocation>
        <location evidence="5 19">Cytoplasm</location>
    </subcellularLocation>
</comment>
<comment type="catalytic activity">
    <reaction evidence="1 19">
        <text>7-phospho-2-dehydro-3-deoxy-D-arabino-heptonate = 3-dehydroquinate + phosphate</text>
        <dbReference type="Rhea" id="RHEA:21968"/>
        <dbReference type="ChEBI" id="CHEBI:32364"/>
        <dbReference type="ChEBI" id="CHEBI:43474"/>
        <dbReference type="ChEBI" id="CHEBI:58394"/>
        <dbReference type="EC" id="4.2.3.4"/>
    </reaction>
</comment>
<evidence type="ECO:0000256" key="15">
    <source>
        <dbReference type="ARBA" id="ARBA00023027"/>
    </source>
</evidence>
<evidence type="ECO:0000256" key="6">
    <source>
        <dbReference type="ARBA" id="ARBA00004661"/>
    </source>
</evidence>
<dbReference type="InterPro" id="IPR056179">
    <property type="entry name" value="DHQS_C"/>
</dbReference>
<evidence type="ECO:0000256" key="8">
    <source>
        <dbReference type="ARBA" id="ARBA00013031"/>
    </source>
</evidence>
<evidence type="ECO:0000256" key="18">
    <source>
        <dbReference type="ARBA" id="ARBA00023285"/>
    </source>
</evidence>
<comment type="caution">
    <text evidence="23">The sequence shown here is derived from an EMBL/GenBank/DDBJ whole genome shotgun (WGS) entry which is preliminary data.</text>
</comment>
<keyword evidence="20" id="KW-0472">Membrane</keyword>
<evidence type="ECO:0000256" key="14">
    <source>
        <dbReference type="ARBA" id="ARBA00022833"/>
    </source>
</evidence>
<evidence type="ECO:0000256" key="13">
    <source>
        <dbReference type="ARBA" id="ARBA00022741"/>
    </source>
</evidence>
<dbReference type="Pfam" id="PF01761">
    <property type="entry name" value="DHQ_synthase"/>
    <property type="match status" value="1"/>
</dbReference>
<organism evidence="23">
    <name type="scientific">Dictyoglomus thermophilum</name>
    <dbReference type="NCBI Taxonomy" id="14"/>
    <lineage>
        <taxon>Bacteria</taxon>
        <taxon>Pseudomonadati</taxon>
        <taxon>Dictyoglomota</taxon>
        <taxon>Dictyoglomia</taxon>
        <taxon>Dictyoglomales</taxon>
        <taxon>Dictyoglomaceae</taxon>
        <taxon>Dictyoglomus</taxon>
    </lineage>
</organism>
<evidence type="ECO:0000256" key="2">
    <source>
        <dbReference type="ARBA" id="ARBA00001911"/>
    </source>
</evidence>
<evidence type="ECO:0000256" key="11">
    <source>
        <dbReference type="ARBA" id="ARBA00022605"/>
    </source>
</evidence>
<evidence type="ECO:0000256" key="1">
    <source>
        <dbReference type="ARBA" id="ARBA00001393"/>
    </source>
</evidence>
<feature type="binding site" evidence="19">
    <location>
        <position position="257"/>
    </location>
    <ligand>
        <name>Zn(2+)</name>
        <dbReference type="ChEBI" id="CHEBI:29105"/>
    </ligand>
</feature>
<evidence type="ECO:0000256" key="4">
    <source>
        <dbReference type="ARBA" id="ARBA00003485"/>
    </source>
</evidence>
<dbReference type="NCBIfam" id="TIGR01357">
    <property type="entry name" value="aroB"/>
    <property type="match status" value="1"/>
</dbReference>
<feature type="binding site" evidence="19">
    <location>
        <begin position="98"/>
        <end position="102"/>
    </location>
    <ligand>
        <name>NAD(+)</name>
        <dbReference type="ChEBI" id="CHEBI:57540"/>
    </ligand>
</feature>
<dbReference type="Gene3D" id="3.40.50.1970">
    <property type="match status" value="1"/>
</dbReference>
<dbReference type="InterPro" id="IPR030960">
    <property type="entry name" value="DHQS/DOIS_N"/>
</dbReference>
<dbReference type="SUPFAM" id="SSF56796">
    <property type="entry name" value="Dehydroquinate synthase-like"/>
    <property type="match status" value="1"/>
</dbReference>
<feature type="binding site" evidence="19">
    <location>
        <begin position="122"/>
        <end position="123"/>
    </location>
    <ligand>
        <name>NAD(+)</name>
        <dbReference type="ChEBI" id="CHEBI:57540"/>
    </ligand>
</feature>
<evidence type="ECO:0000256" key="10">
    <source>
        <dbReference type="ARBA" id="ARBA00022490"/>
    </source>
</evidence>
<keyword evidence="15 19" id="KW-0520">NAD</keyword>
<protein>
    <recommendedName>
        <fullName evidence="9 19">3-dehydroquinate synthase</fullName>
        <shortName evidence="19">DHQS</shortName>
        <ecNumber evidence="8 19">4.2.3.4</ecNumber>
    </recommendedName>
</protein>
<comment type="cofactor">
    <cofactor evidence="3">
        <name>Zn(2+)</name>
        <dbReference type="ChEBI" id="CHEBI:29105"/>
    </cofactor>
</comment>
<dbReference type="PIRSF" id="PIRSF001455">
    <property type="entry name" value="DHQ_synth"/>
    <property type="match status" value="1"/>
</dbReference>
<evidence type="ECO:0000313" key="23">
    <source>
        <dbReference type="EMBL" id="HGK23646.1"/>
    </source>
</evidence>
<dbReference type="InterPro" id="IPR016037">
    <property type="entry name" value="DHQ_synth_AroB"/>
</dbReference>
<dbReference type="GO" id="GO:0009073">
    <property type="term" value="P:aromatic amino acid family biosynthetic process"/>
    <property type="evidence" value="ECO:0007669"/>
    <property type="project" value="UniProtKB-KW"/>
</dbReference>
<comment type="caution">
    <text evidence="19">Lacks conserved residue(s) required for the propagation of feature annotation.</text>
</comment>
<evidence type="ECO:0000256" key="3">
    <source>
        <dbReference type="ARBA" id="ARBA00001947"/>
    </source>
</evidence>
<keyword evidence="20" id="KW-1133">Transmembrane helix</keyword>
<dbReference type="Pfam" id="PF24621">
    <property type="entry name" value="DHQS_C"/>
    <property type="match status" value="1"/>
</dbReference>
<evidence type="ECO:0000256" key="12">
    <source>
        <dbReference type="ARBA" id="ARBA00022723"/>
    </source>
</evidence>
<feature type="binding site" evidence="19">
    <location>
        <position position="144"/>
    </location>
    <ligand>
        <name>NAD(+)</name>
        <dbReference type="ChEBI" id="CHEBI:57540"/>
    </ligand>
</feature>
<feature type="binding site" evidence="19">
    <location>
        <position position="240"/>
    </location>
    <ligand>
        <name>Zn(2+)</name>
        <dbReference type="ChEBI" id="CHEBI:29105"/>
    </ligand>
</feature>
<comment type="cofactor">
    <cofactor evidence="19">
        <name>Co(2+)</name>
        <dbReference type="ChEBI" id="CHEBI:48828"/>
    </cofactor>
    <cofactor evidence="19">
        <name>Zn(2+)</name>
        <dbReference type="ChEBI" id="CHEBI:29105"/>
    </cofactor>
    <text evidence="19">Binds 1 divalent metal cation per subunit. Can use either Co(2+) or Zn(2+).</text>
</comment>
<keyword evidence="14 19" id="KW-0862">Zinc</keyword>
<dbReference type="EMBL" id="DTDV01000012">
    <property type="protein sequence ID" value="HGK23646.1"/>
    <property type="molecule type" value="Genomic_DNA"/>
</dbReference>
<gene>
    <name evidence="19 23" type="primary">aroB</name>
    <name evidence="23" type="ORF">ENU78_04240</name>
</gene>
<keyword evidence="11 19" id="KW-0028">Amino-acid biosynthesis</keyword>
<feature type="domain" description="3-dehydroquinate synthase C-terminal" evidence="22">
    <location>
        <begin position="174"/>
        <end position="316"/>
    </location>
</feature>
<dbReference type="GO" id="GO:0005737">
    <property type="term" value="C:cytoplasm"/>
    <property type="evidence" value="ECO:0007669"/>
    <property type="project" value="UniProtKB-SubCell"/>
</dbReference>
<dbReference type="InterPro" id="IPR050071">
    <property type="entry name" value="Dehydroquinate_synthase"/>
</dbReference>
<dbReference type="GO" id="GO:0009423">
    <property type="term" value="P:chorismate biosynthetic process"/>
    <property type="evidence" value="ECO:0007669"/>
    <property type="project" value="UniProtKB-UniRule"/>
</dbReference>
<evidence type="ECO:0000256" key="17">
    <source>
        <dbReference type="ARBA" id="ARBA00023239"/>
    </source>
</evidence>
<keyword evidence="18 19" id="KW-0170">Cobalt</keyword>
<comment type="similarity">
    <text evidence="7 19">Belongs to the sugar phosphate cyclases superfamily. Dehydroquinate synthase family.</text>
</comment>
<sequence length="355" mass="40436">MEELRVELKDKKYPIYIGYDILKKFLKNYRDNYSSSFIITHSFLYDLYKEDLEISQEGIIYVPVGEKSKSFKEVIRISRELAQRGADRKSAIFAFGGGVIGDLTGFVASIYMRGIRYIQIPTTLLAQVDSSIGGKTGINIKEGKNLIGTFYHPDAVIIDIKTLNTLPEREYRSGIAEVIKYGMIMNQSLFNFLEKNTTSILNKDIDILFHIIRESLICKKYVVEKDEKESSLRMILNFGHTFGHAIEAKGGYKRFLHGEAVAIGMFLATYLAYKIGFCDYSVLKRLQDTLLSFGFDLNNPYRIEDLVGYIKRDKKAYGGKIRLILPKEIGKVEIVENLEEKDIIKALKAGDGYGK</sequence>
<keyword evidence="16 19" id="KW-0057">Aromatic amino acid biosynthesis</keyword>
<dbReference type="InterPro" id="IPR030963">
    <property type="entry name" value="DHQ_synth_fam"/>
</dbReference>
<name>A0A7V4DYK2_DICTH</name>
<evidence type="ECO:0000256" key="9">
    <source>
        <dbReference type="ARBA" id="ARBA00017684"/>
    </source>
</evidence>
<dbReference type="AlphaFoldDB" id="A0A7V4DYK2"/>
<evidence type="ECO:0000259" key="22">
    <source>
        <dbReference type="Pfam" id="PF24621"/>
    </source>
</evidence>
<feature type="binding site" evidence="19">
    <location>
        <position position="135"/>
    </location>
    <ligand>
        <name>NAD(+)</name>
        <dbReference type="ChEBI" id="CHEBI:57540"/>
    </ligand>
</feature>
<evidence type="ECO:0000256" key="16">
    <source>
        <dbReference type="ARBA" id="ARBA00023141"/>
    </source>
</evidence>
<dbReference type="PANTHER" id="PTHR43622:SF7">
    <property type="entry name" value="3-DEHYDROQUINATE SYNTHASE, CHLOROPLASTIC"/>
    <property type="match status" value="1"/>
</dbReference>
<dbReference type="CDD" id="cd08195">
    <property type="entry name" value="DHQS"/>
    <property type="match status" value="1"/>
</dbReference>
<dbReference type="PANTHER" id="PTHR43622">
    <property type="entry name" value="3-DEHYDROQUINATE SYNTHASE"/>
    <property type="match status" value="1"/>
</dbReference>
<keyword evidence="13 19" id="KW-0547">Nucleotide-binding</keyword>
<dbReference type="Gene3D" id="1.20.1090.10">
    <property type="entry name" value="Dehydroquinate synthase-like - alpha domain"/>
    <property type="match status" value="1"/>
</dbReference>
<comment type="function">
    <text evidence="4 19">Catalyzes the conversion of 3-deoxy-D-arabino-heptulosonate 7-phosphate (DAHP) to dehydroquinate (DHQ).</text>
</comment>
<dbReference type="EC" id="4.2.3.4" evidence="8 19"/>
<keyword evidence="20" id="KW-0812">Transmembrane</keyword>
<feature type="binding site" evidence="19">
    <location>
        <position position="177"/>
    </location>
    <ligand>
        <name>Zn(2+)</name>
        <dbReference type="ChEBI" id="CHEBI:29105"/>
    </ligand>
</feature>
<feature type="binding site" evidence="19">
    <location>
        <begin position="162"/>
        <end position="165"/>
    </location>
    <ligand>
        <name>NAD(+)</name>
        <dbReference type="ChEBI" id="CHEBI:57540"/>
    </ligand>
</feature>
<comment type="cofactor">
    <cofactor evidence="2 19">
        <name>NAD(+)</name>
        <dbReference type="ChEBI" id="CHEBI:57540"/>
    </cofactor>
</comment>
<proteinExistence type="inferred from homology"/>
<evidence type="ECO:0000256" key="20">
    <source>
        <dbReference type="SAM" id="Phobius"/>
    </source>
</evidence>
<feature type="domain" description="3-dehydroquinate synthase N-terminal" evidence="21">
    <location>
        <begin position="60"/>
        <end position="172"/>
    </location>
</feature>
<evidence type="ECO:0000256" key="5">
    <source>
        <dbReference type="ARBA" id="ARBA00004496"/>
    </source>
</evidence>
<evidence type="ECO:0000256" key="7">
    <source>
        <dbReference type="ARBA" id="ARBA00005412"/>
    </source>
</evidence>